<comment type="caution">
    <text evidence="1">The sequence shown here is derived from an EMBL/GenBank/DDBJ whole genome shotgun (WGS) entry which is preliminary data.</text>
</comment>
<organism evidence="1 2">
    <name type="scientific">Clostridium butyricum</name>
    <dbReference type="NCBI Taxonomy" id="1492"/>
    <lineage>
        <taxon>Bacteria</taxon>
        <taxon>Bacillati</taxon>
        <taxon>Bacillota</taxon>
        <taxon>Clostridia</taxon>
        <taxon>Eubacteriales</taxon>
        <taxon>Clostridiaceae</taxon>
        <taxon>Clostridium</taxon>
    </lineage>
</organism>
<evidence type="ECO:0000313" key="1">
    <source>
        <dbReference type="EMBL" id="NAS18634.1"/>
    </source>
</evidence>
<reference evidence="1 2" key="1">
    <citation type="submission" date="2020-01" db="EMBL/GenBank/DDBJ databases">
        <title>Genome sequence of a 1,3-propanediol producer, Clostridium butyricum S3.</title>
        <authorList>
            <person name="Zhou J."/>
        </authorList>
    </citation>
    <scope>NUCLEOTIDE SEQUENCE [LARGE SCALE GENOMIC DNA]</scope>
    <source>
        <strain evidence="1 2">S3</strain>
    </source>
</reference>
<protein>
    <submittedName>
        <fullName evidence="1">Uncharacterized protein</fullName>
    </submittedName>
</protein>
<gene>
    <name evidence="1" type="ORF">GND98_012340</name>
</gene>
<proteinExistence type="predicted"/>
<name>A0A6L9EQT3_CLOBU</name>
<dbReference type="AlphaFoldDB" id="A0A6L9EQT3"/>
<dbReference type="EMBL" id="WOFV02000038">
    <property type="protein sequence ID" value="NAS18634.1"/>
    <property type="molecule type" value="Genomic_DNA"/>
</dbReference>
<sequence length="82" mass="9968">MESIKRIRSKIWVDDFVIEFEYYTKRNNHKTQKRLITTTDPKLAERDFWLWININNEDKPYRAMTNVNILGIAKGEGRYINF</sequence>
<accession>A0A6L9EQT3</accession>
<evidence type="ECO:0000313" key="2">
    <source>
        <dbReference type="Proteomes" id="UP000474042"/>
    </source>
</evidence>
<dbReference type="Proteomes" id="UP000474042">
    <property type="component" value="Unassembled WGS sequence"/>
</dbReference>